<dbReference type="EMBL" id="BDIP01001122">
    <property type="protein sequence ID" value="GIQ83638.1"/>
    <property type="molecule type" value="Genomic_DNA"/>
</dbReference>
<dbReference type="Proteomes" id="UP000265618">
    <property type="component" value="Unassembled WGS sequence"/>
</dbReference>
<organism evidence="2 3">
    <name type="scientific">Kipferlia bialata</name>
    <dbReference type="NCBI Taxonomy" id="797122"/>
    <lineage>
        <taxon>Eukaryota</taxon>
        <taxon>Metamonada</taxon>
        <taxon>Carpediemonas-like organisms</taxon>
        <taxon>Kipferlia</taxon>
    </lineage>
</organism>
<comment type="caution">
    <text evidence="2">The sequence shown here is derived from an EMBL/GenBank/DDBJ whole genome shotgun (WGS) entry which is preliminary data.</text>
</comment>
<keyword evidence="3" id="KW-1185">Reference proteome</keyword>
<accession>A0A9K3GHU6</accession>
<feature type="compositionally biased region" description="Basic and acidic residues" evidence="1">
    <location>
        <begin position="926"/>
        <end position="940"/>
    </location>
</feature>
<feature type="non-terminal residue" evidence="2">
    <location>
        <position position="1"/>
    </location>
</feature>
<sequence>LPPAPHALLQRGVATQVECLAADSRGGLVRHQIGKSVNSRAILADTKDKALSPVLSLATMIVAKTPTLLPWGGLTMGQETVAMGMLLAVSKLHEVLVLSMQQGRGEKMLANIPRPIKKAEGEGEGEGERAEPASTSCSVAWRPNTKPLHEQHSGSQTLAVSWGDSIRVYALLQNSGMASPDAERPAQMQVVEMDSFSLPRTPGLDKDRECLVGVAWAGPQYIVGVVRDSRSEHGDRLIVVPFDPTGRRARESRREREREARRLQGEVSLTVDGPNVVSFSLSRHGSEKETVLDTDGRLYVQTTLKGSVVGRDVRVSNGEVRQVVVSHAQIETDPLSGDVFVLTENSHTTSMDPSREGGANGVYRVKILPARQVGEDLIRNASNQSSKLAPALQLLADSLPTSSSDLRQHAVRMASYHLHTIMANPDLEDMEIGGPRPTYRAVASVVTAAYCLAGNYQTISGWAQDMLPTLEALSPTLRHRIYVAMSQLVLHLTRTHGEGMESDPHALMARGLYAEDICGSVADCALGMGHVKLALSLAVHPGCDPMTDLLRVSRLAMGMSPIPSQAITMFYGHALSNRVITPLRVEESASSTVVSQGGGGAEFSQSLSAPARILVPHVLYRVLFSPPPGAPNMPLSPTSTSYNKALFRWIDTDPSVLRTLVAPFLRGDALPSASIAPRVGPAPETQAMQQICGVLEPSLVGKGLGVSEATLKAVVCFVVERLCQSVHSDVYSQKWNVLMSPAAWAVLLLVLLRAPLHTVHQQGLDLVLSDKALSERGQGVLVSPELILRIPLVQDILTKSGADAEGESERQTFEEHLVRLLGTRSMVSCRPIVDLDLRQLARVASAGGMQIASSMLDMKRGMQIVSSMLEVMDSGNSVGAGPSAISPPLGSPVAPPSAVLSRSVLAKLLRVGEKERDRKGGKRDRGRSAKERERERERELEGEVVVRPADMAVQYVKVLLEADYDDGTGSKPRSGLVRHIEASSRLEELLETHLDHLLLDSTPGIAAELLLKMYRYNPAFAVSVLSERQDLWPVLVLFVVAVVEPSLLVSGTDARCAEDLAKAGRSLRSGVKEALASYSAHTDRDLQLRRRKEIETRVANYLDAHPFAYLAYRLHSADTVDGAVVVTPGAKVRQCLQAVRTGEVNMEGNVTQWIGVETLGSMYCAMVRHRPTYAASLCQSLLGFIPSDTAVVQMVDRGMGELRRLDTASEAKREDTQEAKVSAALRRTLVFEAVLHLALSDSRALGTGDTERDSVLPPEKTFALLRDSSEADLVYLDLALEGMPPAAVESGVAVVDTYAVKTVTTRIGMYTHYLNTRVQRHLRRTEGGKDIYKVTVDPGQRALEAAYEALLVVFSSSIVFCSIYYMF</sequence>
<name>A0A9K3GHU6_9EUKA</name>
<evidence type="ECO:0000256" key="1">
    <source>
        <dbReference type="SAM" id="MobiDB-lite"/>
    </source>
</evidence>
<evidence type="ECO:0000313" key="2">
    <source>
        <dbReference type="EMBL" id="GIQ83638.1"/>
    </source>
</evidence>
<feature type="region of interest" description="Disordered" evidence="1">
    <location>
        <begin position="116"/>
        <end position="138"/>
    </location>
</feature>
<protein>
    <submittedName>
        <fullName evidence="2">Uncharacterized protein</fullName>
    </submittedName>
</protein>
<evidence type="ECO:0000313" key="3">
    <source>
        <dbReference type="Proteomes" id="UP000265618"/>
    </source>
</evidence>
<feature type="compositionally biased region" description="Basic and acidic residues" evidence="1">
    <location>
        <begin position="117"/>
        <end position="131"/>
    </location>
</feature>
<gene>
    <name evidence="2" type="ORF">KIPB_004989</name>
</gene>
<feature type="region of interest" description="Disordered" evidence="1">
    <location>
        <begin position="912"/>
        <end position="940"/>
    </location>
</feature>
<proteinExistence type="predicted"/>
<reference evidence="2 3" key="1">
    <citation type="journal article" date="2018" name="PLoS ONE">
        <title>The draft genome of Kipferlia bialata reveals reductive genome evolution in fornicate parasites.</title>
        <authorList>
            <person name="Tanifuji G."/>
            <person name="Takabayashi S."/>
            <person name="Kume K."/>
            <person name="Takagi M."/>
            <person name="Nakayama T."/>
            <person name="Kamikawa R."/>
            <person name="Inagaki Y."/>
            <person name="Hashimoto T."/>
        </authorList>
    </citation>
    <scope>NUCLEOTIDE SEQUENCE [LARGE SCALE GENOMIC DNA]</scope>
    <source>
        <strain evidence="2">NY0173</strain>
    </source>
</reference>